<dbReference type="PROSITE" id="PS51352">
    <property type="entry name" value="THIOREDOXIN_2"/>
    <property type="match status" value="1"/>
</dbReference>
<dbReference type="Pfam" id="PF08534">
    <property type="entry name" value="Redoxin"/>
    <property type="match status" value="1"/>
</dbReference>
<evidence type="ECO:0000256" key="3">
    <source>
        <dbReference type="ARBA" id="ARBA00023157"/>
    </source>
</evidence>
<dbReference type="InterPro" id="IPR013766">
    <property type="entry name" value="Thioredoxin_domain"/>
</dbReference>
<gene>
    <name evidence="7" type="ORF">EG849_08920</name>
</gene>
<name>A0A3P3WET0_9FLAO</name>
<dbReference type="Gene3D" id="3.40.30.10">
    <property type="entry name" value="Glutaredoxin"/>
    <property type="match status" value="1"/>
</dbReference>
<keyword evidence="3" id="KW-1015">Disulfide bond</keyword>
<protein>
    <submittedName>
        <fullName evidence="7">TlpA family protein disulfide reductase</fullName>
    </submittedName>
</protein>
<dbReference type="SUPFAM" id="SSF52833">
    <property type="entry name" value="Thioredoxin-like"/>
    <property type="match status" value="1"/>
</dbReference>
<keyword evidence="2" id="KW-0201">Cytochrome c-type biogenesis</keyword>
<dbReference type="CDD" id="cd02966">
    <property type="entry name" value="TlpA_like_family"/>
    <property type="match status" value="1"/>
</dbReference>
<dbReference type="RefSeq" id="WP_125012736.1">
    <property type="nucleotide sequence ID" value="NZ_RQVR01000009.1"/>
</dbReference>
<organism evidence="7 8">
    <name type="scientific">Flavobacterium macacae</name>
    <dbReference type="NCBI Taxonomy" id="2488993"/>
    <lineage>
        <taxon>Bacteria</taxon>
        <taxon>Pseudomonadati</taxon>
        <taxon>Bacteroidota</taxon>
        <taxon>Flavobacteriia</taxon>
        <taxon>Flavobacteriales</taxon>
        <taxon>Flavobacteriaceae</taxon>
        <taxon>Flavobacterium</taxon>
    </lineage>
</organism>
<dbReference type="GO" id="GO:0030313">
    <property type="term" value="C:cell envelope"/>
    <property type="evidence" value="ECO:0007669"/>
    <property type="project" value="UniProtKB-SubCell"/>
</dbReference>
<dbReference type="Proteomes" id="UP000271937">
    <property type="component" value="Unassembled WGS sequence"/>
</dbReference>
<keyword evidence="4" id="KW-0676">Redox-active center</keyword>
<feature type="chain" id="PRO_5017923557" evidence="5">
    <location>
        <begin position="19"/>
        <end position="295"/>
    </location>
</feature>
<dbReference type="PANTHER" id="PTHR42852:SF6">
    <property type="entry name" value="THIOL:DISULFIDE INTERCHANGE PROTEIN DSBE"/>
    <property type="match status" value="1"/>
</dbReference>
<dbReference type="GO" id="GO:0016491">
    <property type="term" value="F:oxidoreductase activity"/>
    <property type="evidence" value="ECO:0007669"/>
    <property type="project" value="InterPro"/>
</dbReference>
<dbReference type="AlphaFoldDB" id="A0A3P3WET0"/>
<dbReference type="EMBL" id="RQVR01000009">
    <property type="protein sequence ID" value="RRJ91053.1"/>
    <property type="molecule type" value="Genomic_DNA"/>
</dbReference>
<feature type="domain" description="Thioredoxin" evidence="6">
    <location>
        <begin position="152"/>
        <end position="295"/>
    </location>
</feature>
<keyword evidence="8" id="KW-1185">Reference proteome</keyword>
<feature type="signal peptide" evidence="5">
    <location>
        <begin position="1"/>
        <end position="18"/>
    </location>
</feature>
<evidence type="ECO:0000259" key="6">
    <source>
        <dbReference type="PROSITE" id="PS51352"/>
    </source>
</evidence>
<keyword evidence="5" id="KW-0732">Signal</keyword>
<dbReference type="GO" id="GO:0017004">
    <property type="term" value="P:cytochrome complex assembly"/>
    <property type="evidence" value="ECO:0007669"/>
    <property type="project" value="UniProtKB-KW"/>
</dbReference>
<proteinExistence type="predicted"/>
<dbReference type="InterPro" id="IPR036249">
    <property type="entry name" value="Thioredoxin-like_sf"/>
</dbReference>
<accession>A0A3P3WET0</accession>
<evidence type="ECO:0000313" key="8">
    <source>
        <dbReference type="Proteomes" id="UP000271937"/>
    </source>
</evidence>
<evidence type="ECO:0000256" key="2">
    <source>
        <dbReference type="ARBA" id="ARBA00022748"/>
    </source>
</evidence>
<dbReference type="PROSITE" id="PS00194">
    <property type="entry name" value="THIOREDOXIN_1"/>
    <property type="match status" value="1"/>
</dbReference>
<evidence type="ECO:0000313" key="7">
    <source>
        <dbReference type="EMBL" id="RRJ91053.1"/>
    </source>
</evidence>
<dbReference type="InterPro" id="IPR050553">
    <property type="entry name" value="Thioredoxin_ResA/DsbE_sf"/>
</dbReference>
<dbReference type="InterPro" id="IPR017937">
    <property type="entry name" value="Thioredoxin_CS"/>
</dbReference>
<evidence type="ECO:0000256" key="1">
    <source>
        <dbReference type="ARBA" id="ARBA00004196"/>
    </source>
</evidence>
<evidence type="ECO:0000256" key="5">
    <source>
        <dbReference type="SAM" id="SignalP"/>
    </source>
</evidence>
<reference evidence="7 8" key="1">
    <citation type="submission" date="2018-11" db="EMBL/GenBank/DDBJ databases">
        <title>Flavobacterium sp. nov., YIM 102600 draft genome.</title>
        <authorList>
            <person name="Li G."/>
            <person name="Jiang Y."/>
        </authorList>
    </citation>
    <scope>NUCLEOTIDE SEQUENCE [LARGE SCALE GENOMIC DNA]</scope>
    <source>
        <strain evidence="7 8">YIM 102600</strain>
    </source>
</reference>
<sequence length="295" mass="33952">MKIFLFIFISFFTFTCNAQQLSESEIKQQLESLNSKTSKSRDSIFKIISLSNDKLKATKVASEKEQLDYYIDNLYNISDRNDVAQLKANLNFTKKHPYSLYSFQLVQQEISRQPGKNFYDEYEAIYKNASPEVKNSESGKKMADQLKYFKQSKVGSIAPLFSGNDINGKPIALSGFKGKYVLIDFWASWCAPCREELPYIKKAYAKYKKLGFEIISVSIDSDLERLKTAISKEDISNWKHFSIAQNNTKIEKDYFLNGIPHKILIDKKGKIIGKWKGSGNLNKITLENQLKDLFE</sequence>
<dbReference type="OrthoDB" id="710833at2"/>
<comment type="caution">
    <text evidence="7">The sequence shown here is derived from an EMBL/GenBank/DDBJ whole genome shotgun (WGS) entry which is preliminary data.</text>
</comment>
<comment type="subcellular location">
    <subcellularLocation>
        <location evidence="1">Cell envelope</location>
    </subcellularLocation>
</comment>
<evidence type="ECO:0000256" key="4">
    <source>
        <dbReference type="ARBA" id="ARBA00023284"/>
    </source>
</evidence>
<dbReference type="PANTHER" id="PTHR42852">
    <property type="entry name" value="THIOL:DISULFIDE INTERCHANGE PROTEIN DSBE"/>
    <property type="match status" value="1"/>
</dbReference>
<dbReference type="InterPro" id="IPR013740">
    <property type="entry name" value="Redoxin"/>
</dbReference>